<name>A0ABR2YCP3_9CHLO</name>
<dbReference type="Proteomes" id="UP001491310">
    <property type="component" value="Unassembled WGS sequence"/>
</dbReference>
<dbReference type="EMBL" id="JALJOT010000015">
    <property type="protein sequence ID" value="KAK9902639.1"/>
    <property type="molecule type" value="Genomic_DNA"/>
</dbReference>
<keyword evidence="2" id="KW-1185">Reference proteome</keyword>
<proteinExistence type="predicted"/>
<sequence length="99" mass="10611">MKCRAGREPAELNVAKSSPARKYRIGIAGLDGNVENDPTFYLKATSGFYPGEFRGSIIKDETTNWIGYVAINGPPKGGPPGSPKEKTLPEGGRDIAIVF</sequence>
<organism evidence="1 2">
    <name type="scientific">Coccomyxa subellipsoidea</name>
    <dbReference type="NCBI Taxonomy" id="248742"/>
    <lineage>
        <taxon>Eukaryota</taxon>
        <taxon>Viridiplantae</taxon>
        <taxon>Chlorophyta</taxon>
        <taxon>core chlorophytes</taxon>
        <taxon>Trebouxiophyceae</taxon>
        <taxon>Trebouxiophyceae incertae sedis</taxon>
        <taxon>Coccomyxaceae</taxon>
        <taxon>Coccomyxa</taxon>
    </lineage>
</organism>
<reference evidence="1 2" key="1">
    <citation type="journal article" date="2024" name="Nat. Commun.">
        <title>Phylogenomics reveals the evolutionary origins of lichenization in chlorophyte algae.</title>
        <authorList>
            <person name="Puginier C."/>
            <person name="Libourel C."/>
            <person name="Otte J."/>
            <person name="Skaloud P."/>
            <person name="Haon M."/>
            <person name="Grisel S."/>
            <person name="Petersen M."/>
            <person name="Berrin J.G."/>
            <person name="Delaux P.M."/>
            <person name="Dal Grande F."/>
            <person name="Keller J."/>
        </authorList>
    </citation>
    <scope>NUCLEOTIDE SEQUENCE [LARGE SCALE GENOMIC DNA]</scope>
    <source>
        <strain evidence="1 2">SAG 216-7</strain>
    </source>
</reference>
<comment type="caution">
    <text evidence="1">The sequence shown here is derived from an EMBL/GenBank/DDBJ whole genome shotgun (WGS) entry which is preliminary data.</text>
</comment>
<gene>
    <name evidence="1" type="ORF">WJX75_001078</name>
</gene>
<evidence type="ECO:0000313" key="2">
    <source>
        <dbReference type="Proteomes" id="UP001491310"/>
    </source>
</evidence>
<evidence type="ECO:0000313" key="1">
    <source>
        <dbReference type="EMBL" id="KAK9902639.1"/>
    </source>
</evidence>
<protein>
    <submittedName>
        <fullName evidence="1">Uncharacterized protein</fullName>
    </submittedName>
</protein>
<accession>A0ABR2YCP3</accession>